<evidence type="ECO:0000313" key="7">
    <source>
        <dbReference type="EMBL" id="KIY53472.1"/>
    </source>
</evidence>
<dbReference type="CDD" id="cd05283">
    <property type="entry name" value="CAD1"/>
    <property type="match status" value="1"/>
</dbReference>
<evidence type="ECO:0000256" key="1">
    <source>
        <dbReference type="ARBA" id="ARBA00001947"/>
    </source>
</evidence>
<dbReference type="Proteomes" id="UP000054144">
    <property type="component" value="Unassembled WGS sequence"/>
</dbReference>
<keyword evidence="4" id="KW-0560">Oxidoreductase</keyword>
<evidence type="ECO:0000256" key="3">
    <source>
        <dbReference type="ARBA" id="ARBA00022833"/>
    </source>
</evidence>
<comment type="cofactor">
    <cofactor evidence="1 5">
        <name>Zn(2+)</name>
        <dbReference type="ChEBI" id="CHEBI:29105"/>
    </cofactor>
</comment>
<dbReference type="InterPro" id="IPR013154">
    <property type="entry name" value="ADH-like_N"/>
</dbReference>
<organism evidence="7 8">
    <name type="scientific">Fistulina hepatica ATCC 64428</name>
    <dbReference type="NCBI Taxonomy" id="1128425"/>
    <lineage>
        <taxon>Eukaryota</taxon>
        <taxon>Fungi</taxon>
        <taxon>Dikarya</taxon>
        <taxon>Basidiomycota</taxon>
        <taxon>Agaricomycotina</taxon>
        <taxon>Agaricomycetes</taxon>
        <taxon>Agaricomycetidae</taxon>
        <taxon>Agaricales</taxon>
        <taxon>Fistulinaceae</taxon>
        <taxon>Fistulina</taxon>
    </lineage>
</organism>
<comment type="similarity">
    <text evidence="5">Belongs to the zinc-containing alcohol dehydrogenase family.</text>
</comment>
<proteinExistence type="inferred from homology"/>
<dbReference type="SUPFAM" id="SSF51735">
    <property type="entry name" value="NAD(P)-binding Rossmann-fold domains"/>
    <property type="match status" value="1"/>
</dbReference>
<dbReference type="SMART" id="SM00829">
    <property type="entry name" value="PKS_ER"/>
    <property type="match status" value="1"/>
</dbReference>
<dbReference type="EMBL" id="KN881617">
    <property type="protein sequence ID" value="KIY53472.1"/>
    <property type="molecule type" value="Genomic_DNA"/>
</dbReference>
<dbReference type="InterPro" id="IPR036291">
    <property type="entry name" value="NAD(P)-bd_dom_sf"/>
</dbReference>
<dbReference type="Pfam" id="PF00107">
    <property type="entry name" value="ADH_zinc_N"/>
    <property type="match status" value="1"/>
</dbReference>
<evidence type="ECO:0000256" key="4">
    <source>
        <dbReference type="ARBA" id="ARBA00023002"/>
    </source>
</evidence>
<dbReference type="PANTHER" id="PTHR42683">
    <property type="entry name" value="ALDEHYDE REDUCTASE"/>
    <property type="match status" value="1"/>
</dbReference>
<dbReference type="OrthoDB" id="1879366at2759"/>
<dbReference type="FunFam" id="3.40.50.720:FF:000022">
    <property type="entry name" value="Cinnamyl alcohol dehydrogenase"/>
    <property type="match status" value="1"/>
</dbReference>
<dbReference type="PROSITE" id="PS00059">
    <property type="entry name" value="ADH_ZINC"/>
    <property type="match status" value="1"/>
</dbReference>
<dbReference type="Gene3D" id="3.40.50.720">
    <property type="entry name" value="NAD(P)-binding Rossmann-like Domain"/>
    <property type="match status" value="1"/>
</dbReference>
<reference evidence="7 8" key="1">
    <citation type="journal article" date="2015" name="Fungal Genet. Biol.">
        <title>Evolution of novel wood decay mechanisms in Agaricales revealed by the genome sequences of Fistulina hepatica and Cylindrobasidium torrendii.</title>
        <authorList>
            <person name="Floudas D."/>
            <person name="Held B.W."/>
            <person name="Riley R."/>
            <person name="Nagy L.G."/>
            <person name="Koehler G."/>
            <person name="Ransdell A.S."/>
            <person name="Younus H."/>
            <person name="Chow J."/>
            <person name="Chiniquy J."/>
            <person name="Lipzen A."/>
            <person name="Tritt A."/>
            <person name="Sun H."/>
            <person name="Haridas S."/>
            <person name="LaButti K."/>
            <person name="Ohm R.A."/>
            <person name="Kues U."/>
            <person name="Blanchette R.A."/>
            <person name="Grigoriev I.V."/>
            <person name="Minto R.E."/>
            <person name="Hibbett D.S."/>
        </authorList>
    </citation>
    <scope>NUCLEOTIDE SEQUENCE [LARGE SCALE GENOMIC DNA]</scope>
    <source>
        <strain evidence="7 8">ATCC 64428</strain>
    </source>
</reference>
<dbReference type="InterPro" id="IPR013149">
    <property type="entry name" value="ADH-like_C"/>
</dbReference>
<name>A0A0D7APG4_9AGAR</name>
<dbReference type="InterPro" id="IPR047109">
    <property type="entry name" value="CAD-like"/>
</dbReference>
<sequence length="332" mass="36422">MSVSFTVYRGSASGKIVKDTTHKELRPDDVVLKITHSGLCYTDVHYRKSDICLGHEGVGIVEKVGPAVKHFKIGDHAGWGYVRNTCGSCEACSHRDDMYCKQAELYGFTNTDQGSFASHTVVREAFLIPISDDIDLKYAGPLMCGGATVFDPLYRYGLKPTDRVGVIGIGGLGHLAVQFAAKMGCQVIVFSSSDKKREEAKAFGATEFYATKGVDNLALEKPIDVLIATASVQPDWRLYLPILNYRATIFPLTFDSEHEFSIPIIALNTTPLTVQGSAVAPRWVFRKMLDFVAQHGIKPMIQEFPMTEAGIEQAFAALEAGTLRYRAVLVGQ</sequence>
<accession>A0A0D7APG4</accession>
<keyword evidence="8" id="KW-1185">Reference proteome</keyword>
<dbReference type="Pfam" id="PF08240">
    <property type="entry name" value="ADH_N"/>
    <property type="match status" value="1"/>
</dbReference>
<evidence type="ECO:0000259" key="6">
    <source>
        <dbReference type="SMART" id="SM00829"/>
    </source>
</evidence>
<dbReference type="InterPro" id="IPR029752">
    <property type="entry name" value="D-isomer_DH_CS1"/>
</dbReference>
<gene>
    <name evidence="7" type="ORF">FISHEDRAFT_33366</name>
</gene>
<evidence type="ECO:0000256" key="5">
    <source>
        <dbReference type="RuleBase" id="RU361277"/>
    </source>
</evidence>
<dbReference type="Gene3D" id="3.90.180.10">
    <property type="entry name" value="Medium-chain alcohol dehydrogenases, catalytic domain"/>
    <property type="match status" value="1"/>
</dbReference>
<dbReference type="GO" id="GO:0008270">
    <property type="term" value="F:zinc ion binding"/>
    <property type="evidence" value="ECO:0007669"/>
    <property type="project" value="InterPro"/>
</dbReference>
<evidence type="ECO:0000256" key="2">
    <source>
        <dbReference type="ARBA" id="ARBA00022723"/>
    </source>
</evidence>
<dbReference type="InterPro" id="IPR011032">
    <property type="entry name" value="GroES-like_sf"/>
</dbReference>
<dbReference type="AlphaFoldDB" id="A0A0D7APG4"/>
<protein>
    <submittedName>
        <fullName evidence="7">GroES-like protein</fullName>
    </submittedName>
</protein>
<dbReference type="SUPFAM" id="SSF50129">
    <property type="entry name" value="GroES-like"/>
    <property type="match status" value="1"/>
</dbReference>
<dbReference type="GO" id="GO:0016616">
    <property type="term" value="F:oxidoreductase activity, acting on the CH-OH group of donors, NAD or NADP as acceptor"/>
    <property type="evidence" value="ECO:0007669"/>
    <property type="project" value="InterPro"/>
</dbReference>
<dbReference type="InterPro" id="IPR002328">
    <property type="entry name" value="ADH_Zn_CS"/>
</dbReference>
<feature type="domain" description="Enoyl reductase (ER)" evidence="6">
    <location>
        <begin position="10"/>
        <end position="329"/>
    </location>
</feature>
<dbReference type="PROSITE" id="PS00065">
    <property type="entry name" value="D_2_HYDROXYACID_DH_1"/>
    <property type="match status" value="1"/>
</dbReference>
<keyword evidence="3 5" id="KW-0862">Zinc</keyword>
<keyword evidence="2 5" id="KW-0479">Metal-binding</keyword>
<dbReference type="InterPro" id="IPR020843">
    <property type="entry name" value="ER"/>
</dbReference>
<evidence type="ECO:0000313" key="8">
    <source>
        <dbReference type="Proteomes" id="UP000054144"/>
    </source>
</evidence>